<evidence type="ECO:0000313" key="1">
    <source>
        <dbReference type="EMBL" id="GHD56891.1"/>
    </source>
</evidence>
<comment type="caution">
    <text evidence="1">The sequence shown here is derived from an EMBL/GenBank/DDBJ whole genome shotgun (WGS) entry which is preliminary data.</text>
</comment>
<dbReference type="Proteomes" id="UP000604737">
    <property type="component" value="Unassembled WGS sequence"/>
</dbReference>
<dbReference type="RefSeq" id="WP_189458538.1">
    <property type="nucleotide sequence ID" value="NZ_BMYO01000001.1"/>
</dbReference>
<proteinExistence type="predicted"/>
<evidence type="ECO:0008006" key="3">
    <source>
        <dbReference type="Google" id="ProtNLM"/>
    </source>
</evidence>
<keyword evidence="2" id="KW-1185">Reference proteome</keyword>
<gene>
    <name evidence="1" type="ORF">GCM10007350_04750</name>
</gene>
<organism evidence="1 2">
    <name type="scientific">Jeongeupia chitinilytica</name>
    <dbReference type="NCBI Taxonomy" id="1041641"/>
    <lineage>
        <taxon>Bacteria</taxon>
        <taxon>Pseudomonadati</taxon>
        <taxon>Pseudomonadota</taxon>
        <taxon>Betaproteobacteria</taxon>
        <taxon>Neisseriales</taxon>
        <taxon>Chitinibacteraceae</taxon>
        <taxon>Jeongeupia</taxon>
    </lineage>
</organism>
<name>A0ABQ3GVD2_9NEIS</name>
<evidence type="ECO:0000313" key="2">
    <source>
        <dbReference type="Proteomes" id="UP000604737"/>
    </source>
</evidence>
<protein>
    <recommendedName>
        <fullName evidence="3">4'-phosphopantetheinyl transferase domain-containing protein</fullName>
    </recommendedName>
</protein>
<dbReference type="EMBL" id="BMYO01000001">
    <property type="protein sequence ID" value="GHD56891.1"/>
    <property type="molecule type" value="Genomic_DNA"/>
</dbReference>
<accession>A0ABQ3GVD2</accession>
<sequence>MRVALFDEVMARLATRDRPPHGTPPHGTPLLALLPAAADRRDARVGTRGAACALAAAWSGQPHADYLRPDRVPQIVAGDARFHVSLAYGNHASGNGCALIALAPVTGHGIAAIGVDLCPIALPDDWDDVARLYLPPASHAAVTAAPLPERAGTFASVWSALEACNKAAHTDLCEWHPSLTAIHDTITTFSLVLPSDYARGWRATLALRPA</sequence>
<dbReference type="InterPro" id="IPR037143">
    <property type="entry name" value="4-PPantetheinyl_Trfase_dom_sf"/>
</dbReference>
<reference evidence="2" key="1">
    <citation type="journal article" date="2019" name="Int. J. Syst. Evol. Microbiol.">
        <title>The Global Catalogue of Microorganisms (GCM) 10K type strain sequencing project: providing services to taxonomists for standard genome sequencing and annotation.</title>
        <authorList>
            <consortium name="The Broad Institute Genomics Platform"/>
            <consortium name="The Broad Institute Genome Sequencing Center for Infectious Disease"/>
            <person name="Wu L."/>
            <person name="Ma J."/>
        </authorList>
    </citation>
    <scope>NUCLEOTIDE SEQUENCE [LARGE SCALE GENOMIC DNA]</scope>
    <source>
        <strain evidence="2">KCTC 23701</strain>
    </source>
</reference>
<dbReference type="SUPFAM" id="SSF56214">
    <property type="entry name" value="4'-phosphopantetheinyl transferase"/>
    <property type="match status" value="1"/>
</dbReference>